<evidence type="ECO:0000313" key="2">
    <source>
        <dbReference type="EMBL" id="QSX79703.1"/>
    </source>
</evidence>
<sequence length="229" mass="23133">MTSGAAITIATNNVTIDCNHFKVGGLSAGAATKTTGILADGRLNAVVRNCNVRGFYIGAALSGGGHVIEDNRFNSNTGTGVYLEGDGSVIRRNLIADTGGSTISTTAAGIVTAMDVDVIDNTVSSVFVASGADREAYGISASDNTSGSIRGNRIRNLTVLGAGSTFGIFNAVSSRVVMKANHVIGDGTGSSLFGIACADDAGITRDNVINGFQTGVSQCSDDGSDVVKL</sequence>
<dbReference type="InterPro" id="IPR012334">
    <property type="entry name" value="Pectin_lyas_fold"/>
</dbReference>
<dbReference type="InterPro" id="IPR011050">
    <property type="entry name" value="Pectin_lyase_fold/virulence"/>
</dbReference>
<accession>A0A975ATU6</accession>
<dbReference type="SUPFAM" id="SSF51126">
    <property type="entry name" value="Pectin lyase-like"/>
    <property type="match status" value="1"/>
</dbReference>
<organism evidence="2 3">
    <name type="scientific">Agrilutibacter solisilvae</name>
    <dbReference type="NCBI Taxonomy" id="2763317"/>
    <lineage>
        <taxon>Bacteria</taxon>
        <taxon>Pseudomonadati</taxon>
        <taxon>Pseudomonadota</taxon>
        <taxon>Gammaproteobacteria</taxon>
        <taxon>Lysobacterales</taxon>
        <taxon>Lysobacteraceae</taxon>
        <taxon>Agrilutibacter</taxon>
    </lineage>
</organism>
<evidence type="ECO:0000313" key="3">
    <source>
        <dbReference type="Proteomes" id="UP000639274"/>
    </source>
</evidence>
<evidence type="ECO:0000259" key="1">
    <source>
        <dbReference type="Pfam" id="PF13229"/>
    </source>
</evidence>
<dbReference type="Proteomes" id="UP000639274">
    <property type="component" value="Chromosome"/>
</dbReference>
<dbReference type="AlphaFoldDB" id="A0A975ATU6"/>
<protein>
    <submittedName>
        <fullName evidence="2">Right-handed parallel beta-helix repeat-containing protein</fullName>
    </submittedName>
</protein>
<gene>
    <name evidence="2" type="ORF">I8J32_007640</name>
</gene>
<dbReference type="KEGG" id="lsf:I8J32_007640"/>
<keyword evidence="3" id="KW-1185">Reference proteome</keyword>
<reference evidence="2 3" key="1">
    <citation type="submission" date="2021-03" db="EMBL/GenBank/DDBJ databases">
        <title>Lysobacter sp. nov. isolated from soil of gangwondo yeongwol, south Korea.</title>
        <authorList>
            <person name="Kim K.R."/>
            <person name="Kim K.H."/>
            <person name="Jeon C.O."/>
        </authorList>
    </citation>
    <scope>NUCLEOTIDE SEQUENCE [LARGE SCALE GENOMIC DNA]</scope>
    <source>
        <strain evidence="2 3">R19</strain>
    </source>
</reference>
<dbReference type="Pfam" id="PF13229">
    <property type="entry name" value="Beta_helix"/>
    <property type="match status" value="1"/>
</dbReference>
<dbReference type="RefSeq" id="WP_207526856.1">
    <property type="nucleotide sequence ID" value="NZ_CP071518.1"/>
</dbReference>
<dbReference type="EMBL" id="CP071518">
    <property type="protein sequence ID" value="QSX79703.1"/>
    <property type="molecule type" value="Genomic_DNA"/>
</dbReference>
<feature type="domain" description="Right handed beta helix" evidence="1">
    <location>
        <begin position="36"/>
        <end position="189"/>
    </location>
</feature>
<proteinExistence type="predicted"/>
<name>A0A975ATU6_9GAMM</name>
<dbReference type="Gene3D" id="2.160.20.10">
    <property type="entry name" value="Single-stranded right-handed beta-helix, Pectin lyase-like"/>
    <property type="match status" value="1"/>
</dbReference>
<dbReference type="InterPro" id="IPR039448">
    <property type="entry name" value="Beta_helix"/>
</dbReference>